<dbReference type="OrthoDB" id="9814777at2"/>
<evidence type="ECO:0000313" key="2">
    <source>
        <dbReference type="Proteomes" id="UP000295573"/>
    </source>
</evidence>
<dbReference type="Gene3D" id="2.60.120.620">
    <property type="entry name" value="q2cbj1_9rhob like domain"/>
    <property type="match status" value="1"/>
</dbReference>
<dbReference type="SUPFAM" id="SSF51197">
    <property type="entry name" value="Clavaminate synthase-like"/>
    <property type="match status" value="1"/>
</dbReference>
<dbReference type="GO" id="GO:0005506">
    <property type="term" value="F:iron ion binding"/>
    <property type="evidence" value="ECO:0007669"/>
    <property type="project" value="UniProtKB-ARBA"/>
</dbReference>
<dbReference type="EMBL" id="SLWR01000006">
    <property type="protein sequence ID" value="TCO47164.1"/>
    <property type="molecule type" value="Genomic_DNA"/>
</dbReference>
<dbReference type="RefSeq" id="WP_132150556.1">
    <property type="nucleotide sequence ID" value="NZ_SLWR01000006.1"/>
</dbReference>
<protein>
    <submittedName>
        <fullName evidence="1">Ectoine hydroxylase-related dioxygenase (Phytanoyl-CoA dioxygenase family)</fullName>
    </submittedName>
</protein>
<keyword evidence="2" id="KW-1185">Reference proteome</keyword>
<dbReference type="InterPro" id="IPR008775">
    <property type="entry name" value="Phytyl_CoA_dOase-like"/>
</dbReference>
<dbReference type="AlphaFoldDB" id="A0A4R2IPU8"/>
<dbReference type="Pfam" id="PF05721">
    <property type="entry name" value="PhyH"/>
    <property type="match status" value="1"/>
</dbReference>
<name>A0A4R2IPU8_9ACTN</name>
<sequence>MTTTDDTTLLTLDEETISAYRRDGVVRIRNIISPDEAARFRDAAAAASGFAKDNATGSSSAIFNQYVNIWRQDGVLRELTLHARLAAAATALAGVPLRIWHDQVLIKPPHNGAATEFHQDAPYWPHAGSRASLSAWVALVDVPVERGCMTFIPGSHDHTGLRRQDLSDRDDLFRAAPDLRWEERLTIPLRAGDCTFHNAYLAHSATPNLTDDPRIAHVAIYIDADTTYTGAPHVVTDGLGLTIGAPLDHELFPRV</sequence>
<evidence type="ECO:0000313" key="1">
    <source>
        <dbReference type="EMBL" id="TCO47164.1"/>
    </source>
</evidence>
<reference evidence="1 2" key="1">
    <citation type="journal article" date="2015" name="Stand. Genomic Sci.">
        <title>Genomic Encyclopedia of Bacterial and Archaeal Type Strains, Phase III: the genomes of soil and plant-associated and newly described type strains.</title>
        <authorList>
            <person name="Whitman W.B."/>
            <person name="Woyke T."/>
            <person name="Klenk H.P."/>
            <person name="Zhou Y."/>
            <person name="Lilburn T.G."/>
            <person name="Beck B.J."/>
            <person name="De Vos P."/>
            <person name="Vandamme P."/>
            <person name="Eisen J.A."/>
            <person name="Garrity G."/>
            <person name="Hugenholtz P."/>
            <person name="Kyrpides N.C."/>
        </authorList>
    </citation>
    <scope>NUCLEOTIDE SEQUENCE [LARGE SCALE GENOMIC DNA]</scope>
    <source>
        <strain evidence="1 2">VKM Ac-2541</strain>
    </source>
</reference>
<proteinExistence type="predicted"/>
<organism evidence="1 2">
    <name type="scientific">Kribbella antiqua</name>
    <dbReference type="NCBI Taxonomy" id="2512217"/>
    <lineage>
        <taxon>Bacteria</taxon>
        <taxon>Bacillati</taxon>
        <taxon>Actinomycetota</taxon>
        <taxon>Actinomycetes</taxon>
        <taxon>Propionibacteriales</taxon>
        <taxon>Kribbellaceae</taxon>
        <taxon>Kribbella</taxon>
    </lineage>
</organism>
<dbReference type="PANTHER" id="PTHR20883">
    <property type="entry name" value="PHYTANOYL-COA DIOXYGENASE DOMAIN CONTAINING 1"/>
    <property type="match status" value="1"/>
</dbReference>
<keyword evidence="1" id="KW-0223">Dioxygenase</keyword>
<dbReference type="PANTHER" id="PTHR20883:SF46">
    <property type="entry name" value="PHYTANOYL-COA HYDROXYLASE"/>
    <property type="match status" value="1"/>
</dbReference>
<dbReference type="Proteomes" id="UP000295573">
    <property type="component" value="Unassembled WGS sequence"/>
</dbReference>
<keyword evidence="1" id="KW-0560">Oxidoreductase</keyword>
<dbReference type="GO" id="GO:0016706">
    <property type="term" value="F:2-oxoglutarate-dependent dioxygenase activity"/>
    <property type="evidence" value="ECO:0007669"/>
    <property type="project" value="UniProtKB-ARBA"/>
</dbReference>
<gene>
    <name evidence="1" type="ORF">EV646_106404</name>
</gene>
<comment type="caution">
    <text evidence="1">The sequence shown here is derived from an EMBL/GenBank/DDBJ whole genome shotgun (WGS) entry which is preliminary data.</text>
</comment>
<accession>A0A4R2IPU8</accession>